<reference evidence="1 2" key="1">
    <citation type="submission" date="2010-08" db="EMBL/GenBank/DDBJ databases">
        <title>Complete sequence of Thermoanaerobacterium thermosaccharolyticum DSM 571.</title>
        <authorList>
            <consortium name="US DOE Joint Genome Institute"/>
            <person name="Lucas S."/>
            <person name="Copeland A."/>
            <person name="Lapidus A."/>
            <person name="Cheng J.-F."/>
            <person name="Bruce D."/>
            <person name="Goodwin L."/>
            <person name="Pitluck S."/>
            <person name="Teshima H."/>
            <person name="Detter J.C."/>
            <person name="Han C."/>
            <person name="Tapia R."/>
            <person name="Land M."/>
            <person name="Hauser L."/>
            <person name="Chang Y.-J."/>
            <person name="Jeffries C."/>
            <person name="Kyrpides N."/>
            <person name="Ivanova N."/>
            <person name="Mikhailova N."/>
            <person name="Hemme C.L."/>
            <person name="Woyke T."/>
        </authorList>
    </citation>
    <scope>NUCLEOTIDE SEQUENCE [LARGE SCALE GENOMIC DNA]</scope>
    <source>
        <strain evidence="2">ATCC 7956 / DSM 571 / NCIMB 9385 / NCA 3814 / NCTC 13789 / WDCM 00135 / 2032</strain>
    </source>
</reference>
<dbReference type="STRING" id="580327.Tthe_0325"/>
<sequence>MQNRRICRYVYFVVFSLPMRDLFAYSEVRRKMSEIIYYGAYGSNLLRERFLIYIKGGEYRGKEYRGCRDKTEPIDMGWIYVPLQALFCKMFSTMGK</sequence>
<organism evidence="1 2">
    <name type="scientific">Thermoanaerobacterium thermosaccharolyticum (strain ATCC 7956 / DSM 571 / NCIMB 9385 / NCA 3814 / NCTC 13789 / WDCM 00135 / 2032)</name>
    <name type="common">Clostridium thermosaccharolyticum</name>
    <dbReference type="NCBI Taxonomy" id="580327"/>
    <lineage>
        <taxon>Bacteria</taxon>
        <taxon>Bacillati</taxon>
        <taxon>Bacillota</taxon>
        <taxon>Clostridia</taxon>
        <taxon>Thermoanaerobacterales</taxon>
        <taxon>Thermoanaerobacteraceae</taxon>
        <taxon>Thermoanaerobacterium</taxon>
    </lineage>
</organism>
<dbReference type="KEGG" id="ttm:Tthe_0325"/>
<dbReference type="HOGENOM" id="CLU_2358765_0_0_9"/>
<proteinExistence type="predicted"/>
<name>D9TQS0_THETC</name>
<keyword evidence="2" id="KW-1185">Reference proteome</keyword>
<dbReference type="Proteomes" id="UP000001626">
    <property type="component" value="Chromosome"/>
</dbReference>
<accession>D9TQS0</accession>
<evidence type="ECO:0000313" key="2">
    <source>
        <dbReference type="Proteomes" id="UP000001626"/>
    </source>
</evidence>
<evidence type="ECO:0000313" key="1">
    <source>
        <dbReference type="EMBL" id="ADL67896.1"/>
    </source>
</evidence>
<dbReference type="EMBL" id="CP002171">
    <property type="protein sequence ID" value="ADL67896.1"/>
    <property type="molecule type" value="Genomic_DNA"/>
</dbReference>
<dbReference type="AlphaFoldDB" id="D9TQS0"/>
<gene>
    <name evidence="1" type="ordered locus">Tthe_0325</name>
</gene>
<protein>
    <submittedName>
        <fullName evidence="1">Uncharacterized protein</fullName>
    </submittedName>
</protein>